<proteinExistence type="inferred from homology"/>
<feature type="domain" description="Amidase" evidence="7">
    <location>
        <begin position="62"/>
        <end position="558"/>
    </location>
</feature>
<dbReference type="AlphaFoldDB" id="A0A0C3ASI7"/>
<dbReference type="PIRSF" id="PIRSF001221">
    <property type="entry name" value="Amidase_fungi"/>
    <property type="match status" value="1"/>
</dbReference>
<evidence type="ECO:0000313" key="9">
    <source>
        <dbReference type="Proteomes" id="UP000054097"/>
    </source>
</evidence>
<accession>A0A0C3ASI7</accession>
<reference evidence="8 9" key="1">
    <citation type="submission" date="2014-04" db="EMBL/GenBank/DDBJ databases">
        <authorList>
            <consortium name="DOE Joint Genome Institute"/>
            <person name="Kuo A."/>
            <person name="Zuccaro A."/>
            <person name="Kohler A."/>
            <person name="Nagy L.G."/>
            <person name="Floudas D."/>
            <person name="Copeland A."/>
            <person name="Barry K.W."/>
            <person name="Cichocki N."/>
            <person name="Veneault-Fourrey C."/>
            <person name="LaButti K."/>
            <person name="Lindquist E.A."/>
            <person name="Lipzen A."/>
            <person name="Lundell T."/>
            <person name="Morin E."/>
            <person name="Murat C."/>
            <person name="Sun H."/>
            <person name="Tunlid A."/>
            <person name="Henrissat B."/>
            <person name="Grigoriev I.V."/>
            <person name="Hibbett D.S."/>
            <person name="Martin F."/>
            <person name="Nordberg H.P."/>
            <person name="Cantor M.N."/>
            <person name="Hua S.X."/>
        </authorList>
    </citation>
    <scope>NUCLEOTIDE SEQUENCE [LARGE SCALE GENOMIC DNA]</scope>
    <source>
        <strain evidence="8 9">MAFF 305830</strain>
    </source>
</reference>
<keyword evidence="9" id="KW-1185">Reference proteome</keyword>
<dbReference type="Gene3D" id="3.90.1300.10">
    <property type="entry name" value="Amidase signature (AS) domain"/>
    <property type="match status" value="1"/>
</dbReference>
<evidence type="ECO:0000256" key="5">
    <source>
        <dbReference type="PIRSR" id="PIRSR001221-1"/>
    </source>
</evidence>
<dbReference type="HOGENOM" id="CLU_009600_9_3_1"/>
<keyword evidence="4" id="KW-0378">Hydrolase</keyword>
<comment type="catalytic activity">
    <reaction evidence="1">
        <text>a monocarboxylic acid amide + H2O = a monocarboxylate + NH4(+)</text>
        <dbReference type="Rhea" id="RHEA:12020"/>
        <dbReference type="ChEBI" id="CHEBI:15377"/>
        <dbReference type="ChEBI" id="CHEBI:28938"/>
        <dbReference type="ChEBI" id="CHEBI:35757"/>
        <dbReference type="ChEBI" id="CHEBI:83628"/>
        <dbReference type="EC" id="3.5.1.4"/>
    </reaction>
</comment>
<evidence type="ECO:0000259" key="7">
    <source>
        <dbReference type="Pfam" id="PF01425"/>
    </source>
</evidence>
<dbReference type="GO" id="GO:0009062">
    <property type="term" value="P:fatty acid catabolic process"/>
    <property type="evidence" value="ECO:0007669"/>
    <property type="project" value="TreeGrafter"/>
</dbReference>
<dbReference type="GO" id="GO:0017064">
    <property type="term" value="F:fatty acid amide hydrolase activity"/>
    <property type="evidence" value="ECO:0007669"/>
    <property type="project" value="TreeGrafter"/>
</dbReference>
<dbReference type="InterPro" id="IPR036928">
    <property type="entry name" value="AS_sf"/>
</dbReference>
<evidence type="ECO:0000256" key="3">
    <source>
        <dbReference type="ARBA" id="ARBA00012922"/>
    </source>
</evidence>
<gene>
    <name evidence="8" type="ORF">M408DRAFT_78136</name>
</gene>
<dbReference type="PANTHER" id="PTHR45847">
    <property type="entry name" value="FATTY ACID AMIDE HYDROLASE"/>
    <property type="match status" value="1"/>
</dbReference>
<evidence type="ECO:0000256" key="4">
    <source>
        <dbReference type="ARBA" id="ARBA00022801"/>
    </source>
</evidence>
<dbReference type="InterPro" id="IPR023631">
    <property type="entry name" value="Amidase_dom"/>
</dbReference>
<evidence type="ECO:0000256" key="6">
    <source>
        <dbReference type="PIRSR" id="PIRSR001221-2"/>
    </source>
</evidence>
<evidence type="ECO:0000313" key="8">
    <source>
        <dbReference type="EMBL" id="KIM22999.1"/>
    </source>
</evidence>
<sequence length="582" mass="63518">MWPFSESTWLTIAREKQQHRASEISKVTESFAKTISGDEQYTNASATQIVKNISERKWTAVDVTTAFIRRAAQIQELYNPITEVLFDDALKQAQALDEEFKRTGQLKGPLHGVPMSIKDQFNIAGYDTTIGFSAWCNSPAAKDAHVVNALRRAGAVIICKTNVPQTMLNFECSNPLWGATCNPWNALYTCGGSSGGEAAMLAGDASALGLGSDVGGSLRIPALYCGLYSLKPGAGRISREGAMSSNPGFDAIKVTPGPMGRTMQDVETLSRVLFASTPANDYEGIAPVPYRDVKLPSKLRIGYYFEDGWIRTSPANRRAVQETVDALRKAGHEVVEFELPSGPKALQLFAALTSGDGYQTLQSPVGNDPIEKNLFLITLGPRLFRWVHSTAVWFITNILRDPLFAKGLSNSKHSNLSDFWKNSASMKTMTKEFYDLVWDKYHFDAIIAPGMSCPALPHGGTTRLSPLANGTFYYNIIDSPVGAIPVTRVTTEDVITDEWKSKSDIPKSEGDRVTGSWILNEGVYGGNGKVGVYDPVKMEGLPVGVQVVGRHWEDEKVLAIMHVVDQALGPRGFGPGAWKPKA</sequence>
<dbReference type="OrthoDB" id="6428749at2759"/>
<dbReference type="FunFam" id="3.90.1300.10:FF:000003">
    <property type="entry name" value="Amidase signature enzyme"/>
    <property type="match status" value="1"/>
</dbReference>
<feature type="active site" description="Charge relay system" evidence="5">
    <location>
        <position position="118"/>
    </location>
</feature>
<organism evidence="8 9">
    <name type="scientific">Serendipita vermifera MAFF 305830</name>
    <dbReference type="NCBI Taxonomy" id="933852"/>
    <lineage>
        <taxon>Eukaryota</taxon>
        <taxon>Fungi</taxon>
        <taxon>Dikarya</taxon>
        <taxon>Basidiomycota</taxon>
        <taxon>Agaricomycotina</taxon>
        <taxon>Agaricomycetes</taxon>
        <taxon>Sebacinales</taxon>
        <taxon>Serendipitaceae</taxon>
        <taxon>Serendipita</taxon>
    </lineage>
</organism>
<comment type="similarity">
    <text evidence="2">Belongs to the amidase family.</text>
</comment>
<dbReference type="GO" id="GO:0004040">
    <property type="term" value="F:amidase activity"/>
    <property type="evidence" value="ECO:0007669"/>
    <property type="project" value="UniProtKB-EC"/>
</dbReference>
<dbReference type="EMBL" id="KN824344">
    <property type="protein sequence ID" value="KIM22999.1"/>
    <property type="molecule type" value="Genomic_DNA"/>
</dbReference>
<feature type="binding site" evidence="6">
    <location>
        <position position="167"/>
    </location>
    <ligand>
        <name>substrate</name>
    </ligand>
</feature>
<dbReference type="SUPFAM" id="SSF75304">
    <property type="entry name" value="Amidase signature (AS) enzymes"/>
    <property type="match status" value="1"/>
</dbReference>
<dbReference type="EC" id="3.5.1.4" evidence="3"/>
<reference evidence="9" key="2">
    <citation type="submission" date="2015-01" db="EMBL/GenBank/DDBJ databases">
        <title>Evolutionary Origins and Diversification of the Mycorrhizal Mutualists.</title>
        <authorList>
            <consortium name="DOE Joint Genome Institute"/>
            <consortium name="Mycorrhizal Genomics Consortium"/>
            <person name="Kohler A."/>
            <person name="Kuo A."/>
            <person name="Nagy L.G."/>
            <person name="Floudas D."/>
            <person name="Copeland A."/>
            <person name="Barry K.W."/>
            <person name="Cichocki N."/>
            <person name="Veneault-Fourrey C."/>
            <person name="LaButti K."/>
            <person name="Lindquist E.A."/>
            <person name="Lipzen A."/>
            <person name="Lundell T."/>
            <person name="Morin E."/>
            <person name="Murat C."/>
            <person name="Riley R."/>
            <person name="Ohm R."/>
            <person name="Sun H."/>
            <person name="Tunlid A."/>
            <person name="Henrissat B."/>
            <person name="Grigoriev I.V."/>
            <person name="Hibbett D.S."/>
            <person name="Martin F."/>
        </authorList>
    </citation>
    <scope>NUCLEOTIDE SEQUENCE [LARGE SCALE GENOMIC DNA]</scope>
    <source>
        <strain evidence="9">MAFF 305830</strain>
    </source>
</reference>
<dbReference type="PROSITE" id="PS00571">
    <property type="entry name" value="AMIDASES"/>
    <property type="match status" value="1"/>
</dbReference>
<evidence type="ECO:0000256" key="1">
    <source>
        <dbReference type="ARBA" id="ARBA00001311"/>
    </source>
</evidence>
<dbReference type="STRING" id="933852.A0A0C3ASI7"/>
<name>A0A0C3ASI7_SERVB</name>
<feature type="active site" description="Charge relay system" evidence="5">
    <location>
        <position position="217"/>
    </location>
</feature>
<protein>
    <recommendedName>
        <fullName evidence="3">amidase</fullName>
        <ecNumber evidence="3">3.5.1.4</ecNumber>
    </recommendedName>
</protein>
<feature type="binding site" evidence="6">
    <location>
        <position position="193"/>
    </location>
    <ligand>
        <name>substrate</name>
    </ligand>
</feature>
<feature type="active site" description="Charge relay system" evidence="5">
    <location>
        <position position="193"/>
    </location>
</feature>
<dbReference type="PANTHER" id="PTHR45847:SF6">
    <property type="entry name" value="FATTY ACID AMIDE HYDROLASE"/>
    <property type="match status" value="1"/>
</dbReference>
<dbReference type="Pfam" id="PF01425">
    <property type="entry name" value="Amidase"/>
    <property type="match status" value="1"/>
</dbReference>
<dbReference type="InterPro" id="IPR020556">
    <property type="entry name" value="Amidase_CS"/>
</dbReference>
<dbReference type="Proteomes" id="UP000054097">
    <property type="component" value="Unassembled WGS sequence"/>
</dbReference>
<evidence type="ECO:0000256" key="2">
    <source>
        <dbReference type="ARBA" id="ARBA00009199"/>
    </source>
</evidence>
<feature type="binding site" evidence="6">
    <location>
        <begin position="214"/>
        <end position="217"/>
    </location>
    <ligand>
        <name>substrate</name>
    </ligand>
</feature>
<dbReference type="InterPro" id="IPR052096">
    <property type="entry name" value="Endocannabinoid_amidase"/>
</dbReference>